<name>X0ULQ8_9ZZZZ</name>
<dbReference type="SUPFAM" id="SSF53697">
    <property type="entry name" value="SIS domain"/>
    <property type="match status" value="1"/>
</dbReference>
<dbReference type="Gene3D" id="3.40.50.10490">
    <property type="entry name" value="Glucose-6-phosphate isomerase like protein, domain 1"/>
    <property type="match status" value="1"/>
</dbReference>
<sequence>MTARGDGLIEAIGRELEQSAAVKRELKQQAPVVAAMAKVWADALRRGNKIVFFGNGGSAADAQHLAGELMGRFSYDRKPLSATALSADTAVITAIGNDYGYEFIFARQVQGLVRSGDVVVAISTSGQSQNVLVALEVARQLGATTVAFTGNQNGLQD</sequence>
<feature type="domain" description="SIS" evidence="1">
    <location>
        <begin position="40"/>
        <end position="157"/>
    </location>
</feature>
<dbReference type="AlphaFoldDB" id="X0ULQ8"/>
<organism evidence="2">
    <name type="scientific">marine sediment metagenome</name>
    <dbReference type="NCBI Taxonomy" id="412755"/>
    <lineage>
        <taxon>unclassified sequences</taxon>
        <taxon>metagenomes</taxon>
        <taxon>ecological metagenomes</taxon>
    </lineage>
</organism>
<dbReference type="CDD" id="cd05006">
    <property type="entry name" value="SIS_GmhA"/>
    <property type="match status" value="1"/>
</dbReference>
<dbReference type="PANTHER" id="PTHR30390">
    <property type="entry name" value="SEDOHEPTULOSE 7-PHOSPHATE ISOMERASE / DNAA INITIATOR-ASSOCIATING FACTOR FOR REPLICATION INITIATION"/>
    <property type="match status" value="1"/>
</dbReference>
<evidence type="ECO:0000259" key="1">
    <source>
        <dbReference type="PROSITE" id="PS51464"/>
    </source>
</evidence>
<protein>
    <recommendedName>
        <fullName evidence="1">SIS domain-containing protein</fullName>
    </recommendedName>
</protein>
<dbReference type="InterPro" id="IPR001347">
    <property type="entry name" value="SIS_dom"/>
</dbReference>
<reference evidence="2" key="1">
    <citation type="journal article" date="2014" name="Front. Microbiol.">
        <title>High frequency of phylogenetically diverse reductive dehalogenase-homologous genes in deep subseafloor sedimentary metagenomes.</title>
        <authorList>
            <person name="Kawai M."/>
            <person name="Futagami T."/>
            <person name="Toyoda A."/>
            <person name="Takaki Y."/>
            <person name="Nishi S."/>
            <person name="Hori S."/>
            <person name="Arai W."/>
            <person name="Tsubouchi T."/>
            <person name="Morono Y."/>
            <person name="Uchiyama I."/>
            <person name="Ito T."/>
            <person name="Fujiyama A."/>
            <person name="Inagaki F."/>
            <person name="Takami H."/>
        </authorList>
    </citation>
    <scope>NUCLEOTIDE SEQUENCE</scope>
    <source>
        <strain evidence="2">Expedition CK06-06</strain>
    </source>
</reference>
<dbReference type="InterPro" id="IPR035461">
    <property type="entry name" value="GmhA/DiaA"/>
</dbReference>
<dbReference type="InterPro" id="IPR046348">
    <property type="entry name" value="SIS_dom_sf"/>
</dbReference>
<feature type="non-terminal residue" evidence="2">
    <location>
        <position position="157"/>
    </location>
</feature>
<dbReference type="GO" id="GO:1901135">
    <property type="term" value="P:carbohydrate derivative metabolic process"/>
    <property type="evidence" value="ECO:0007669"/>
    <property type="project" value="InterPro"/>
</dbReference>
<dbReference type="PANTHER" id="PTHR30390:SF6">
    <property type="entry name" value="DNAA INITIATOR-ASSOCIATING PROTEIN DIAA"/>
    <property type="match status" value="1"/>
</dbReference>
<comment type="caution">
    <text evidence="2">The sequence shown here is derived from an EMBL/GenBank/DDBJ whole genome shotgun (WGS) entry which is preliminary data.</text>
</comment>
<dbReference type="GO" id="GO:0097367">
    <property type="term" value="F:carbohydrate derivative binding"/>
    <property type="evidence" value="ECO:0007669"/>
    <property type="project" value="InterPro"/>
</dbReference>
<dbReference type="Pfam" id="PF13580">
    <property type="entry name" value="SIS_2"/>
    <property type="match status" value="1"/>
</dbReference>
<accession>X0ULQ8</accession>
<dbReference type="PROSITE" id="PS51464">
    <property type="entry name" value="SIS"/>
    <property type="match status" value="1"/>
</dbReference>
<evidence type="ECO:0000313" key="2">
    <source>
        <dbReference type="EMBL" id="GAF89415.1"/>
    </source>
</evidence>
<dbReference type="EMBL" id="BARS01017980">
    <property type="protein sequence ID" value="GAF89415.1"/>
    <property type="molecule type" value="Genomic_DNA"/>
</dbReference>
<gene>
    <name evidence="2" type="ORF">S01H1_29339</name>
</gene>
<dbReference type="InterPro" id="IPR050099">
    <property type="entry name" value="SIS_GmhA/DiaA_subfam"/>
</dbReference>
<proteinExistence type="predicted"/>